<dbReference type="GO" id="GO:0008869">
    <property type="term" value="F:galactonate dehydratase activity"/>
    <property type="evidence" value="ECO:0007669"/>
    <property type="project" value="UniProtKB-EC"/>
</dbReference>
<dbReference type="InterPro" id="IPR029017">
    <property type="entry name" value="Enolase-like_N"/>
</dbReference>
<evidence type="ECO:0000313" key="3">
    <source>
        <dbReference type="EMBL" id="SJN52877.1"/>
    </source>
</evidence>
<gene>
    <name evidence="3" type="primary">dgoD</name>
    <name evidence="3" type="ORF">VR7878_00079</name>
</gene>
<evidence type="ECO:0000256" key="1">
    <source>
        <dbReference type="ARBA" id="ARBA00023239"/>
    </source>
</evidence>
<dbReference type="GO" id="GO:0009063">
    <property type="term" value="P:amino acid catabolic process"/>
    <property type="evidence" value="ECO:0007669"/>
    <property type="project" value="InterPro"/>
</dbReference>
<dbReference type="Gene3D" id="3.20.20.120">
    <property type="entry name" value="Enolase-like C-terminal domain"/>
    <property type="match status" value="1"/>
</dbReference>
<dbReference type="AlphaFoldDB" id="A0A1R4L8Z9"/>
<dbReference type="SUPFAM" id="SSF54826">
    <property type="entry name" value="Enolase N-terminal domain-like"/>
    <property type="match status" value="1"/>
</dbReference>
<proteinExistence type="predicted"/>
<name>A0A1R4L8Z9_VIBR1</name>
<accession>A0A1R4L8Z9</accession>
<dbReference type="InterPro" id="IPR013341">
    <property type="entry name" value="Mandelate_racemase_N_dom"/>
</dbReference>
<dbReference type="InterPro" id="IPR029065">
    <property type="entry name" value="Enolase_C-like"/>
</dbReference>
<dbReference type="RefSeq" id="WP_077332366.1">
    <property type="nucleotide sequence ID" value="NZ_FULE01000003.1"/>
</dbReference>
<dbReference type="STRING" id="1123498.VR7878_00079"/>
<dbReference type="PANTHER" id="PTHR48080">
    <property type="entry name" value="D-GALACTONATE DEHYDRATASE-RELATED"/>
    <property type="match status" value="1"/>
</dbReference>
<dbReference type="OrthoDB" id="103536at2"/>
<evidence type="ECO:0000259" key="2">
    <source>
        <dbReference type="SMART" id="SM00922"/>
    </source>
</evidence>
<sequence>MKITDIEIFCADFDPSSPNEPIFIKINTDSGISGFGEAGVAYGNAKQGAIGQLQDFAKLIIGTNPLCIEKIWDQLYRDTFWGQGGGTVIFSAISAIDIALWDIKGKALNVPVYELLGGKTRDKIRAYASQIQFGWGEKETPLPGIETLADAAQKAISEGYTAIKVDPLQRDINGDKNKRNDGLISHEKLKLCRDRLAAIRTAVGDDVDIILELHAKTDFNSSLQINRIIKDLNIFYMEEPCGSLNSDLMKELRTQVDVPLAAGERIYTRYGFRPFLENRSLDVIQPDLATCGGITEVKKICDMARIYDVLVQPHICGGPISAAAALQIEAVIPNFCIHEHHIGNLSSFSRNLGEYDIQPIDGYITVPNRPGIGQNIPLNIINKCNVIHIR</sequence>
<protein>
    <submittedName>
        <fullName evidence="3">D-galactonate dehydratase</fullName>
        <ecNumber evidence="3">4.2.1.6</ecNumber>
    </submittedName>
</protein>
<dbReference type="CDD" id="cd03316">
    <property type="entry name" value="MR_like"/>
    <property type="match status" value="1"/>
</dbReference>
<dbReference type="Gene3D" id="3.30.390.10">
    <property type="entry name" value="Enolase-like, N-terminal domain"/>
    <property type="match status" value="1"/>
</dbReference>
<dbReference type="Proteomes" id="UP000188276">
    <property type="component" value="Unassembled WGS sequence"/>
</dbReference>
<dbReference type="InterPro" id="IPR036849">
    <property type="entry name" value="Enolase-like_C_sf"/>
</dbReference>
<dbReference type="EC" id="4.2.1.6" evidence="3"/>
<dbReference type="EMBL" id="FULE01000003">
    <property type="protein sequence ID" value="SJN52877.1"/>
    <property type="molecule type" value="Genomic_DNA"/>
</dbReference>
<dbReference type="SFLD" id="SFLDG00179">
    <property type="entry name" value="mandelate_racemase"/>
    <property type="match status" value="1"/>
</dbReference>
<dbReference type="SMART" id="SM00922">
    <property type="entry name" value="MR_MLE"/>
    <property type="match status" value="1"/>
</dbReference>
<dbReference type="PANTHER" id="PTHR48080:SF2">
    <property type="entry name" value="D-GALACTONATE DEHYDRATASE"/>
    <property type="match status" value="1"/>
</dbReference>
<dbReference type="InterPro" id="IPR013342">
    <property type="entry name" value="Mandelate_racemase_C"/>
</dbReference>
<dbReference type="PROSITE" id="PS00908">
    <property type="entry name" value="MR_MLE_1"/>
    <property type="match status" value="1"/>
</dbReference>
<dbReference type="Pfam" id="PF02746">
    <property type="entry name" value="MR_MLE_N"/>
    <property type="match status" value="1"/>
</dbReference>
<reference evidence="4" key="1">
    <citation type="submission" date="2017-02" db="EMBL/GenBank/DDBJ databases">
        <authorList>
            <person name="Rodrigo-Torres L."/>
            <person name="Arahal R.D."/>
            <person name="Lucena T."/>
        </authorList>
    </citation>
    <scope>NUCLEOTIDE SEQUENCE [LARGE SCALE GENOMIC DNA]</scope>
    <source>
        <strain evidence="4">CECT 7878</strain>
    </source>
</reference>
<organism evidence="3 4">
    <name type="scientific">Vibrio ruber (strain DSM 16370 / JCM 11486 / BCRC 17186 / CECT 7878 / LMG 23124 / VR1)</name>
    <dbReference type="NCBI Taxonomy" id="1123498"/>
    <lineage>
        <taxon>Bacteria</taxon>
        <taxon>Pseudomonadati</taxon>
        <taxon>Pseudomonadota</taxon>
        <taxon>Gammaproteobacteria</taxon>
        <taxon>Vibrionales</taxon>
        <taxon>Vibrionaceae</taxon>
        <taxon>Vibrio</taxon>
    </lineage>
</organism>
<keyword evidence="4" id="KW-1185">Reference proteome</keyword>
<dbReference type="InterPro" id="IPR018110">
    <property type="entry name" value="Mandel_Rmase/mucon_lact_enz_CS"/>
</dbReference>
<evidence type="ECO:0000313" key="4">
    <source>
        <dbReference type="Proteomes" id="UP000188276"/>
    </source>
</evidence>
<dbReference type="SFLD" id="SFLDS00001">
    <property type="entry name" value="Enolase"/>
    <property type="match status" value="1"/>
</dbReference>
<dbReference type="Pfam" id="PF13378">
    <property type="entry name" value="MR_MLE_C"/>
    <property type="match status" value="1"/>
</dbReference>
<keyword evidence="1 3" id="KW-0456">Lyase</keyword>
<dbReference type="InterPro" id="IPR034593">
    <property type="entry name" value="DgoD-like"/>
</dbReference>
<feature type="domain" description="Mandelate racemase/muconate lactonizing enzyme C-terminal" evidence="2">
    <location>
        <begin position="145"/>
        <end position="259"/>
    </location>
</feature>
<dbReference type="SUPFAM" id="SSF51604">
    <property type="entry name" value="Enolase C-terminal domain-like"/>
    <property type="match status" value="1"/>
</dbReference>